<dbReference type="GO" id="GO:0005886">
    <property type="term" value="C:plasma membrane"/>
    <property type="evidence" value="ECO:0007669"/>
    <property type="project" value="UniProtKB-SubCell"/>
</dbReference>
<feature type="transmembrane region" description="Helical" evidence="8">
    <location>
        <begin position="38"/>
        <end position="58"/>
    </location>
</feature>
<dbReference type="PATRIC" id="fig|1391654.3.peg.10421"/>
<feature type="transmembrane region" description="Helical" evidence="8">
    <location>
        <begin position="251"/>
        <end position="274"/>
    </location>
</feature>
<dbReference type="STRING" id="1391654.AKJ09_10285"/>
<evidence type="ECO:0000313" key="9">
    <source>
        <dbReference type="EMBL" id="AKV03622.1"/>
    </source>
</evidence>
<evidence type="ECO:0000313" key="10">
    <source>
        <dbReference type="Proteomes" id="UP000064967"/>
    </source>
</evidence>
<protein>
    <recommendedName>
        <fullName evidence="8">Probable membrane transporter protein</fullName>
    </recommendedName>
</protein>
<evidence type="ECO:0000256" key="8">
    <source>
        <dbReference type="RuleBase" id="RU363041"/>
    </source>
</evidence>
<dbReference type="EMBL" id="CP012333">
    <property type="protein sequence ID" value="AKV03622.1"/>
    <property type="molecule type" value="Genomic_DNA"/>
</dbReference>
<keyword evidence="10" id="KW-1185">Reference proteome</keyword>
<gene>
    <name evidence="9" type="ORF">AKJ09_10285</name>
</gene>
<dbReference type="AlphaFoldDB" id="A0A0K1QD75"/>
<organism evidence="9 10">
    <name type="scientific">Labilithrix luteola</name>
    <dbReference type="NCBI Taxonomy" id="1391654"/>
    <lineage>
        <taxon>Bacteria</taxon>
        <taxon>Pseudomonadati</taxon>
        <taxon>Myxococcota</taxon>
        <taxon>Polyangia</taxon>
        <taxon>Polyangiales</taxon>
        <taxon>Labilitrichaceae</taxon>
        <taxon>Labilithrix</taxon>
    </lineage>
</organism>
<comment type="subcellular location">
    <subcellularLocation>
        <location evidence="1 8">Cell membrane</location>
        <topology evidence="1 8">Multi-pass membrane protein</topology>
    </subcellularLocation>
</comment>
<dbReference type="KEGG" id="llu:AKJ09_10285"/>
<evidence type="ECO:0000256" key="6">
    <source>
        <dbReference type="ARBA" id="ARBA00022989"/>
    </source>
</evidence>
<evidence type="ECO:0000256" key="7">
    <source>
        <dbReference type="ARBA" id="ARBA00023136"/>
    </source>
</evidence>
<dbReference type="InterPro" id="IPR002781">
    <property type="entry name" value="TM_pro_TauE-like"/>
</dbReference>
<accession>A0A0K1QD75</accession>
<evidence type="ECO:0000256" key="4">
    <source>
        <dbReference type="ARBA" id="ARBA00022475"/>
    </source>
</evidence>
<keyword evidence="4 8" id="KW-1003">Cell membrane</keyword>
<dbReference type="Proteomes" id="UP000064967">
    <property type="component" value="Chromosome"/>
</dbReference>
<sequence>MLFGLSLGASLVGGLLGMAGGVLIVPALTMLGIDIRTAVAASIVSVIASSCASAAPLLRTQLTNVRLALVLELATTLGAVSGVFLTGLLPTSLLFFVFAAILVVSAKQMLARRLDAASQEEPVPGEWGTVLRLHGRYVDPSTGVDVGYVVRRLPTAMALMYAAGIVSALLGIGSGVLKIPAMDTALRLPLKVSSATSNFMIGVTAAASAGAYFMRGDIHPEIAAPVALGSVAGALLGARLFIAVSNERLRLLFVAILGLLAVQMTLQGLGIHLLGAMH</sequence>
<dbReference type="Pfam" id="PF01925">
    <property type="entry name" value="TauE"/>
    <property type="match status" value="1"/>
</dbReference>
<reference evidence="9 10" key="1">
    <citation type="submission" date="2015-08" db="EMBL/GenBank/DDBJ databases">
        <authorList>
            <person name="Babu N.S."/>
            <person name="Beckwith C.J."/>
            <person name="Beseler K.G."/>
            <person name="Brison A."/>
            <person name="Carone J.V."/>
            <person name="Caskin T.P."/>
            <person name="Diamond M."/>
            <person name="Durham M.E."/>
            <person name="Foxe J.M."/>
            <person name="Go M."/>
            <person name="Henderson B.A."/>
            <person name="Jones I.B."/>
            <person name="McGettigan J.A."/>
            <person name="Micheletti S.J."/>
            <person name="Nasrallah M.E."/>
            <person name="Ortiz D."/>
            <person name="Piller C.R."/>
            <person name="Privatt S.R."/>
            <person name="Schneider S.L."/>
            <person name="Sharp S."/>
            <person name="Smith T.C."/>
            <person name="Stanton J.D."/>
            <person name="Ullery H.E."/>
            <person name="Wilson R.J."/>
            <person name="Serrano M.G."/>
            <person name="Buck G."/>
            <person name="Lee V."/>
            <person name="Wang Y."/>
            <person name="Carvalho R."/>
            <person name="Voegtly L."/>
            <person name="Shi R."/>
            <person name="Duckworth R."/>
            <person name="Johnson A."/>
            <person name="Loviza R."/>
            <person name="Walstead R."/>
            <person name="Shah Z."/>
            <person name="Kiflezghi M."/>
            <person name="Wade K."/>
            <person name="Ball S.L."/>
            <person name="Bradley K.W."/>
            <person name="Asai D.J."/>
            <person name="Bowman C.A."/>
            <person name="Russell D.A."/>
            <person name="Pope W.H."/>
            <person name="Jacobs-Sera D."/>
            <person name="Hendrix R.W."/>
            <person name="Hatfull G.F."/>
        </authorList>
    </citation>
    <scope>NUCLEOTIDE SEQUENCE [LARGE SCALE GENOMIC DNA]</scope>
    <source>
        <strain evidence="9 10">DSM 27648</strain>
    </source>
</reference>
<evidence type="ECO:0000256" key="5">
    <source>
        <dbReference type="ARBA" id="ARBA00022692"/>
    </source>
</evidence>
<name>A0A0K1QD75_9BACT</name>
<evidence type="ECO:0000256" key="1">
    <source>
        <dbReference type="ARBA" id="ARBA00004651"/>
    </source>
</evidence>
<keyword evidence="7 8" id="KW-0472">Membrane</keyword>
<feature type="transmembrane region" description="Helical" evidence="8">
    <location>
        <begin position="78"/>
        <end position="104"/>
    </location>
</feature>
<dbReference type="PANTHER" id="PTHR30269:SF23">
    <property type="entry name" value="MEMBRANE TRANSPORTER PROTEIN YDHB-RELATED"/>
    <property type="match status" value="1"/>
</dbReference>
<feature type="transmembrane region" description="Helical" evidence="8">
    <location>
        <begin position="6"/>
        <end position="31"/>
    </location>
</feature>
<comment type="similarity">
    <text evidence="2 8">Belongs to the 4-toluene sulfonate uptake permease (TSUP) (TC 2.A.102) family.</text>
</comment>
<evidence type="ECO:0000256" key="3">
    <source>
        <dbReference type="ARBA" id="ARBA00022448"/>
    </source>
</evidence>
<evidence type="ECO:0000256" key="2">
    <source>
        <dbReference type="ARBA" id="ARBA00009142"/>
    </source>
</evidence>
<keyword evidence="6 8" id="KW-1133">Transmembrane helix</keyword>
<keyword evidence="3" id="KW-0813">Transport</keyword>
<dbReference type="InterPro" id="IPR052017">
    <property type="entry name" value="TSUP"/>
</dbReference>
<dbReference type="PANTHER" id="PTHR30269">
    <property type="entry name" value="TRANSMEMBRANE PROTEIN YFCA"/>
    <property type="match status" value="1"/>
</dbReference>
<feature type="transmembrane region" description="Helical" evidence="8">
    <location>
        <begin position="226"/>
        <end position="245"/>
    </location>
</feature>
<feature type="transmembrane region" description="Helical" evidence="8">
    <location>
        <begin position="197"/>
        <end position="214"/>
    </location>
</feature>
<keyword evidence="5 8" id="KW-0812">Transmembrane</keyword>
<feature type="transmembrane region" description="Helical" evidence="8">
    <location>
        <begin position="158"/>
        <end position="177"/>
    </location>
</feature>
<proteinExistence type="inferred from homology"/>